<dbReference type="EMBL" id="JARJCW010000028">
    <property type="protein sequence ID" value="KAJ7210400.1"/>
    <property type="molecule type" value="Genomic_DNA"/>
</dbReference>
<evidence type="ECO:0000313" key="1">
    <source>
        <dbReference type="EMBL" id="KAJ7210400.1"/>
    </source>
</evidence>
<evidence type="ECO:0000313" key="2">
    <source>
        <dbReference type="Proteomes" id="UP001219525"/>
    </source>
</evidence>
<sequence length="192" mass="21914">DVGGGSIANDTRYSLTRIPLRWMVRECFKADTGIMFDAARLFELGRDPATLHPAAAHTAGRHRAHRGLCMKRPICRAHGFVPRAALHCEPRERPAPGIEEKKDLYDALAPMYDQLSLSWILEVLPFSFRTQRRDDTWQTQFRFVLFCRAVAAQKLATSTVKVHRTVQTRLTAQDVNGRGYVNRVHTEPEWVC</sequence>
<proteinExistence type="predicted"/>
<protein>
    <submittedName>
        <fullName evidence="1">Uncharacterized protein</fullName>
    </submittedName>
</protein>
<dbReference type="Proteomes" id="UP001219525">
    <property type="component" value="Unassembled WGS sequence"/>
</dbReference>
<reference evidence="1" key="1">
    <citation type="submission" date="2023-03" db="EMBL/GenBank/DDBJ databases">
        <title>Massive genome expansion in bonnet fungi (Mycena s.s.) driven by repeated elements and novel gene families across ecological guilds.</title>
        <authorList>
            <consortium name="Lawrence Berkeley National Laboratory"/>
            <person name="Harder C.B."/>
            <person name="Miyauchi S."/>
            <person name="Viragh M."/>
            <person name="Kuo A."/>
            <person name="Thoen E."/>
            <person name="Andreopoulos B."/>
            <person name="Lu D."/>
            <person name="Skrede I."/>
            <person name="Drula E."/>
            <person name="Henrissat B."/>
            <person name="Morin E."/>
            <person name="Kohler A."/>
            <person name="Barry K."/>
            <person name="LaButti K."/>
            <person name="Morin E."/>
            <person name="Salamov A."/>
            <person name="Lipzen A."/>
            <person name="Mereny Z."/>
            <person name="Hegedus B."/>
            <person name="Baldrian P."/>
            <person name="Stursova M."/>
            <person name="Weitz H."/>
            <person name="Taylor A."/>
            <person name="Grigoriev I.V."/>
            <person name="Nagy L.G."/>
            <person name="Martin F."/>
            <person name="Kauserud H."/>
        </authorList>
    </citation>
    <scope>NUCLEOTIDE SEQUENCE</scope>
    <source>
        <strain evidence="1">9144</strain>
    </source>
</reference>
<accession>A0AAD6VLK0</accession>
<comment type="caution">
    <text evidence="1">The sequence shown here is derived from an EMBL/GenBank/DDBJ whole genome shotgun (WGS) entry which is preliminary data.</text>
</comment>
<organism evidence="1 2">
    <name type="scientific">Mycena pura</name>
    <dbReference type="NCBI Taxonomy" id="153505"/>
    <lineage>
        <taxon>Eukaryota</taxon>
        <taxon>Fungi</taxon>
        <taxon>Dikarya</taxon>
        <taxon>Basidiomycota</taxon>
        <taxon>Agaricomycotina</taxon>
        <taxon>Agaricomycetes</taxon>
        <taxon>Agaricomycetidae</taxon>
        <taxon>Agaricales</taxon>
        <taxon>Marasmiineae</taxon>
        <taxon>Mycenaceae</taxon>
        <taxon>Mycena</taxon>
    </lineage>
</organism>
<keyword evidence="2" id="KW-1185">Reference proteome</keyword>
<feature type="non-terminal residue" evidence="1">
    <location>
        <position position="1"/>
    </location>
</feature>
<name>A0AAD6VLK0_9AGAR</name>
<gene>
    <name evidence="1" type="ORF">GGX14DRAFT_363421</name>
</gene>
<dbReference type="AlphaFoldDB" id="A0AAD6VLK0"/>